<keyword evidence="3" id="KW-1185">Reference proteome</keyword>
<feature type="compositionally biased region" description="Basic and acidic residues" evidence="1">
    <location>
        <begin position="447"/>
        <end position="457"/>
    </location>
</feature>
<proteinExistence type="predicted"/>
<feature type="compositionally biased region" description="Acidic residues" evidence="1">
    <location>
        <begin position="471"/>
        <end position="486"/>
    </location>
</feature>
<evidence type="ECO:0000313" key="3">
    <source>
        <dbReference type="Proteomes" id="UP001163846"/>
    </source>
</evidence>
<evidence type="ECO:0000313" key="2">
    <source>
        <dbReference type="EMBL" id="KAJ3842225.1"/>
    </source>
</evidence>
<gene>
    <name evidence="2" type="ORF">F5878DRAFT_608337</name>
</gene>
<dbReference type="Proteomes" id="UP001163846">
    <property type="component" value="Unassembled WGS sequence"/>
</dbReference>
<feature type="region of interest" description="Disordered" evidence="1">
    <location>
        <begin position="426"/>
        <end position="486"/>
    </location>
</feature>
<reference evidence="2" key="1">
    <citation type="submission" date="2022-08" db="EMBL/GenBank/DDBJ databases">
        <authorList>
            <consortium name="DOE Joint Genome Institute"/>
            <person name="Min B."/>
            <person name="Riley R."/>
            <person name="Sierra-Patev S."/>
            <person name="Naranjo-Ortiz M."/>
            <person name="Looney B."/>
            <person name="Konkel Z."/>
            <person name="Slot J.C."/>
            <person name="Sakamoto Y."/>
            <person name="Steenwyk J.L."/>
            <person name="Rokas A."/>
            <person name="Carro J."/>
            <person name="Camarero S."/>
            <person name="Ferreira P."/>
            <person name="Molpeceres G."/>
            <person name="Ruiz-Duenas F.J."/>
            <person name="Serrano A."/>
            <person name="Henrissat B."/>
            <person name="Drula E."/>
            <person name="Hughes K.W."/>
            <person name="Mata J.L."/>
            <person name="Ishikawa N.K."/>
            <person name="Vargas-Isla R."/>
            <person name="Ushijima S."/>
            <person name="Smith C.A."/>
            <person name="Ahrendt S."/>
            <person name="Andreopoulos W."/>
            <person name="He G."/>
            <person name="Labutti K."/>
            <person name="Lipzen A."/>
            <person name="Ng V."/>
            <person name="Sandor L."/>
            <person name="Barry K."/>
            <person name="Martinez A.T."/>
            <person name="Xiao Y."/>
            <person name="Gibbons J.G."/>
            <person name="Terashima K."/>
            <person name="Hibbett D.S."/>
            <person name="Grigoriev I.V."/>
        </authorList>
    </citation>
    <scope>NUCLEOTIDE SEQUENCE</scope>
    <source>
        <strain evidence="2">TFB9207</strain>
    </source>
</reference>
<comment type="caution">
    <text evidence="2">The sequence shown here is derived from an EMBL/GenBank/DDBJ whole genome shotgun (WGS) entry which is preliminary data.</text>
</comment>
<dbReference type="AlphaFoldDB" id="A0AA38PFZ0"/>
<accession>A0AA38PFZ0</accession>
<organism evidence="2 3">
    <name type="scientific">Lentinula raphanica</name>
    <dbReference type="NCBI Taxonomy" id="153919"/>
    <lineage>
        <taxon>Eukaryota</taxon>
        <taxon>Fungi</taxon>
        <taxon>Dikarya</taxon>
        <taxon>Basidiomycota</taxon>
        <taxon>Agaricomycotina</taxon>
        <taxon>Agaricomycetes</taxon>
        <taxon>Agaricomycetidae</taxon>
        <taxon>Agaricales</taxon>
        <taxon>Marasmiineae</taxon>
        <taxon>Omphalotaceae</taxon>
        <taxon>Lentinula</taxon>
    </lineage>
</organism>
<dbReference type="EMBL" id="MU806013">
    <property type="protein sequence ID" value="KAJ3842225.1"/>
    <property type="molecule type" value="Genomic_DNA"/>
</dbReference>
<feature type="region of interest" description="Disordered" evidence="1">
    <location>
        <begin position="923"/>
        <end position="969"/>
    </location>
</feature>
<evidence type="ECO:0000256" key="1">
    <source>
        <dbReference type="SAM" id="MobiDB-lite"/>
    </source>
</evidence>
<name>A0AA38PFZ0_9AGAR</name>
<protein>
    <submittedName>
        <fullName evidence="2">Uncharacterized protein</fullName>
    </submittedName>
</protein>
<sequence>MAPGEHRTPEASNSSENEAILDRSTKSVELYKDRTTMHLPHLPWEILHLIFLRTVAPAWLMIPDRRPYSTWSVNVRAKLHLINVCRDWYEAGIQFLYEEIAINSIGQLCALASTLRAKSSIADMVTSIHLSFYIPTAYATMFNRIYTSLPSLCHQLTKLSFSEFFTYSERMSFHVLPSSFSQSLLTHLEVHFDRSLSLVLDGIHVVAARIVSLSLLSRNRDFPAVESPKEPLQFPRLRELQSFLDTQGLLFITQAWKFPALDTFIGRFPSCIVARDYRSLIQHILEFIQHHGQGLSTLFLHYDGDVDYLKKMTSLWKPALAKLVHLRHLIVPAFFDLSVPQVLFLDCFLSWKDPERIEKLPLLAADKRKQDFPKLQRFRYIDPSLLDFPLIYTLLPPTMSGEYHFLFPGIDIKCSPTSITDRSIAVRESKDSDDDFDFSSGSGSECEEYKPLRESKQLKPSNYSEAASDSESSEDQESSEEQEADEESCLDLWRKATFGHSLDGQLEHFFGLHKTQTNMHLPHLPWEILHSIFLRAVAPGWLIIHDRRPHSAWSVNTKTILHLINVCRDWYEAGIELLYSEIVVYSIGQFCSLASTLRANTALAEKVTSVHLSLYVSAAYATVFNRIYTSLPSLCHQLTKVVFPEFFSYRELMSYHVFPSSFRHSSLTHLEIHFNRSFAFVANGIHVVAVNLVSLSLLARNEDSGFQAAETGQEPLQFPRLQVLQSSLDTQGLSLITLAWRFPALNTFIGRPPSISDYGNRHHHRNIMQHILLFIQSHGRRLETLFLHYLGDELHSQEIAPLWEPELAKLVHLRHLIIPVFFNVSVPQVLWLDFFVGWKDVERVEDISLLAADKRKAQFPNLQRFRCIDPSLIELPLIYIFLSPNIGGEYCFSFPGIEIKCTPSSITGRTTAIREIDSSEADFGFSSGSESECDEYEPPMDLYEESESSDESAWAFDSEEEFSEDPKWEMDEETCLNLWRRRAA</sequence>
<feature type="compositionally biased region" description="Acidic residues" evidence="1">
    <location>
        <begin position="931"/>
        <end position="950"/>
    </location>
</feature>